<evidence type="ECO:0000313" key="3">
    <source>
        <dbReference type="Proteomes" id="UP000189627"/>
    </source>
</evidence>
<dbReference type="InterPro" id="IPR027417">
    <property type="entry name" value="P-loop_NTPase"/>
</dbReference>
<dbReference type="AlphaFoldDB" id="A0A1U9UX35"/>
<dbReference type="Pfam" id="PF13401">
    <property type="entry name" value="AAA_22"/>
    <property type="match status" value="1"/>
</dbReference>
<organism evidence="2 3">
    <name type="scientific">Cupriavidus necator</name>
    <name type="common">Alcaligenes eutrophus</name>
    <name type="synonym">Ralstonia eutropha</name>
    <dbReference type="NCBI Taxonomy" id="106590"/>
    <lineage>
        <taxon>Bacteria</taxon>
        <taxon>Pseudomonadati</taxon>
        <taxon>Pseudomonadota</taxon>
        <taxon>Betaproteobacteria</taxon>
        <taxon>Burkholderiales</taxon>
        <taxon>Burkholderiaceae</taxon>
        <taxon>Cupriavidus</taxon>
    </lineage>
</organism>
<dbReference type="EMBL" id="CP017758">
    <property type="protein sequence ID" value="AQV97233.1"/>
    <property type="molecule type" value="Genomic_DNA"/>
</dbReference>
<dbReference type="Gene3D" id="3.40.50.300">
    <property type="entry name" value="P-loop containing nucleotide triphosphate hydrolases"/>
    <property type="match status" value="1"/>
</dbReference>
<proteinExistence type="predicted"/>
<dbReference type="Proteomes" id="UP000189627">
    <property type="component" value="Chromosome 2"/>
</dbReference>
<name>A0A1U9UX35_CUPNE</name>
<dbReference type="OrthoDB" id="8576717at2"/>
<evidence type="ECO:0000259" key="1">
    <source>
        <dbReference type="Pfam" id="PF13401"/>
    </source>
</evidence>
<feature type="domain" description="ORC1/DEAH AAA+ ATPase" evidence="1">
    <location>
        <begin position="32"/>
        <end position="191"/>
    </location>
</feature>
<evidence type="ECO:0000313" key="2">
    <source>
        <dbReference type="EMBL" id="AQV97233.1"/>
    </source>
</evidence>
<dbReference type="RefSeq" id="WP_078199597.1">
    <property type="nucleotide sequence ID" value="NZ_CP017758.1"/>
</dbReference>
<dbReference type="KEGG" id="cuh:BJN34_25565"/>
<dbReference type="GO" id="GO:0016887">
    <property type="term" value="F:ATP hydrolysis activity"/>
    <property type="evidence" value="ECO:0007669"/>
    <property type="project" value="InterPro"/>
</dbReference>
<accession>A0A1U9UX35</accession>
<reference evidence="3" key="1">
    <citation type="submission" date="2017-02" db="EMBL/GenBank/DDBJ databases">
        <title>Complete genome sequence of Cupriavidus necator strain NH9, a 3-chlorobenzoate degrader.</title>
        <authorList>
            <person name="Moriuchi R."/>
            <person name="Dohra H."/>
            <person name="Ogawa N."/>
        </authorList>
    </citation>
    <scope>NUCLEOTIDE SEQUENCE [LARGE SCALE GENOMIC DNA]</scope>
    <source>
        <strain evidence="3">NH9</strain>
    </source>
</reference>
<dbReference type="InterPro" id="IPR049945">
    <property type="entry name" value="AAA_22"/>
</dbReference>
<protein>
    <submittedName>
        <fullName evidence="2">ATPase</fullName>
    </submittedName>
</protein>
<gene>
    <name evidence="2" type="ORF">BJN34_25565</name>
</gene>
<dbReference type="SUPFAM" id="SSF52540">
    <property type="entry name" value="P-loop containing nucleoside triphosphate hydrolases"/>
    <property type="match status" value="1"/>
</dbReference>
<sequence>MTNIYRRPALADQMARQLLHPGVLDEGLRSGLFLSGLRRTGKTTFLINDLVPALEADGAIVIYVDLWSDTQRSPAALILAAVKRTLTELERPGSNALKHLKRVSSADVGALGFKFGFKLDSVGEPGGATLAQVLAEVVDKAKTNVVLIVDEVQHAITSDEGNRMLLALKAARDAINPRPGTPGYFLFVGTGSHRALVGELTARRNQAFAGATSVSYPVLGEDYVAYLLGRLLAEGFSSLPSREVAVQAFRTLGSRPEEMIKALRQLHFHLPSGSDPDEHLPVIANTLRSTAADLELMKLEQLGGLATAIFDRIALSDGDARGLFSAEAAAAYSAAIGREVRIEEAQPAVNELMATNLIMRKGHGIYGVTDPFVQEIWMERKSIEGKL</sequence>